<dbReference type="InterPro" id="IPR019139">
    <property type="entry name" value="LRRFIP1/2"/>
</dbReference>
<sequence>MSENRKIIEHGGVKYYKEKGQWYQLQMFPIEEDKFSVDDENINFYKRQNYKFFKPELKFYDFELSEELEEKWNAAIEKSIPMFLESRCYAKEEKVLCELYEQNFNDEKAAHLNLFVKMSSYSSRRRAPASSHMEESVLDRINREAEELLSKKRQARDEARQVRIDCLEKSIKANDQKDYHLIDNGNDKVSELEKKFQRAMLLYSQLDNEKSSLLYEIDLMKDEMEEKDQILYQVQRENREMGEELKLLKKTVEGLHLQQQQLRNEILQRDKLIHENGFLVANQDPNDDLLPPIQHTRAGSENGTDSIKTKFDPLLISYVTLAAVEKALPGTSAVDQKIQRIVESNRKLRQQIDDAEKALYNRRQRPREDYNSTGSNSSSDDSLHNALKQVAELKLKLQEMEREKTALDGAFGRSETQLKRFKTIAEQSEKESEELQKQNRQLKKELRDKEQLLEESKETNNHLQSRLEKMRNTRRPI</sequence>
<evidence type="ECO:0000313" key="5">
    <source>
        <dbReference type="Proteomes" id="UP000887561"/>
    </source>
</evidence>
<evidence type="ECO:0000256" key="4">
    <source>
        <dbReference type="SAM" id="MobiDB-lite"/>
    </source>
</evidence>
<feature type="coiled-coil region" evidence="3">
    <location>
        <begin position="138"/>
        <end position="165"/>
    </location>
</feature>
<evidence type="ECO:0000256" key="1">
    <source>
        <dbReference type="ARBA" id="ARBA00008275"/>
    </source>
</evidence>
<comment type="similarity">
    <text evidence="1">Belongs to the LRRFIP family.</text>
</comment>
<evidence type="ECO:0000256" key="3">
    <source>
        <dbReference type="SAM" id="Coils"/>
    </source>
</evidence>
<dbReference type="Proteomes" id="UP000887561">
    <property type="component" value="Unplaced"/>
</dbReference>
<organism evidence="5 6">
    <name type="scientific">Meloidogyne javanica</name>
    <name type="common">Root-knot nematode worm</name>
    <dbReference type="NCBI Taxonomy" id="6303"/>
    <lineage>
        <taxon>Eukaryota</taxon>
        <taxon>Metazoa</taxon>
        <taxon>Ecdysozoa</taxon>
        <taxon>Nematoda</taxon>
        <taxon>Chromadorea</taxon>
        <taxon>Rhabditida</taxon>
        <taxon>Tylenchina</taxon>
        <taxon>Tylenchomorpha</taxon>
        <taxon>Tylenchoidea</taxon>
        <taxon>Meloidogynidae</taxon>
        <taxon>Meloidogyninae</taxon>
        <taxon>Meloidogyne</taxon>
        <taxon>Meloidogyne incognita group</taxon>
    </lineage>
</organism>
<evidence type="ECO:0000313" key="6">
    <source>
        <dbReference type="WBParaSite" id="scaffold7468_cov213.g12070"/>
    </source>
</evidence>
<protein>
    <submittedName>
        <fullName evidence="6">Uncharacterized protein</fullName>
    </submittedName>
</protein>
<proteinExistence type="inferred from homology"/>
<accession>A0A915N2M0</accession>
<dbReference type="AlphaFoldDB" id="A0A915N2M0"/>
<keyword evidence="5" id="KW-1185">Reference proteome</keyword>
<dbReference type="PANTHER" id="PTHR19212">
    <property type="entry name" value="LEUCINE RICH REPEAT IN FLII INTERACTING PROTEIN"/>
    <property type="match status" value="1"/>
</dbReference>
<feature type="compositionally biased region" description="Polar residues" evidence="4">
    <location>
        <begin position="297"/>
        <end position="306"/>
    </location>
</feature>
<evidence type="ECO:0000256" key="2">
    <source>
        <dbReference type="ARBA" id="ARBA00023054"/>
    </source>
</evidence>
<name>A0A915N2M0_MELJA</name>
<dbReference type="WBParaSite" id="scaffold7468_cov213.g12070">
    <property type="protein sequence ID" value="scaffold7468_cov213.g12070"/>
    <property type="gene ID" value="scaffold7468_cov213.g12070"/>
</dbReference>
<feature type="region of interest" description="Disordered" evidence="4">
    <location>
        <begin position="357"/>
        <end position="383"/>
    </location>
</feature>
<keyword evidence="2 3" id="KW-0175">Coiled coil</keyword>
<feature type="compositionally biased region" description="Basic and acidic residues" evidence="4">
    <location>
        <begin position="427"/>
        <end position="471"/>
    </location>
</feature>
<feature type="compositionally biased region" description="Low complexity" evidence="4">
    <location>
        <begin position="371"/>
        <end position="380"/>
    </location>
</feature>
<dbReference type="GO" id="GO:0006355">
    <property type="term" value="P:regulation of DNA-templated transcription"/>
    <property type="evidence" value="ECO:0007669"/>
    <property type="project" value="InterPro"/>
</dbReference>
<dbReference type="Pfam" id="PF09738">
    <property type="entry name" value="LRRFIP"/>
    <property type="match status" value="1"/>
</dbReference>
<dbReference type="Gene3D" id="1.20.5.4090">
    <property type="match status" value="1"/>
</dbReference>
<feature type="region of interest" description="Disordered" evidence="4">
    <location>
        <begin position="283"/>
        <end position="306"/>
    </location>
</feature>
<feature type="region of interest" description="Disordered" evidence="4">
    <location>
        <begin position="425"/>
        <end position="477"/>
    </location>
</feature>
<dbReference type="PANTHER" id="PTHR19212:SF0">
    <property type="entry name" value="LD07988P"/>
    <property type="match status" value="1"/>
</dbReference>
<reference evidence="6" key="1">
    <citation type="submission" date="2022-11" db="UniProtKB">
        <authorList>
            <consortium name="WormBaseParasite"/>
        </authorList>
    </citation>
    <scope>IDENTIFICATION</scope>
</reference>